<dbReference type="InterPro" id="IPR016156">
    <property type="entry name" value="FAD/NAD-linked_Rdtase_dimer_sf"/>
</dbReference>
<evidence type="ECO:0000259" key="6">
    <source>
        <dbReference type="Pfam" id="PF14759"/>
    </source>
</evidence>
<dbReference type="RefSeq" id="WP_119786859.1">
    <property type="nucleotide sequence ID" value="NZ_QYUQ01000002.1"/>
</dbReference>
<dbReference type="Pfam" id="PF14759">
    <property type="entry name" value="Reductase_C"/>
    <property type="match status" value="1"/>
</dbReference>
<dbReference type="Pfam" id="PF07992">
    <property type="entry name" value="Pyr_redox_2"/>
    <property type="match status" value="1"/>
</dbReference>
<evidence type="ECO:0000256" key="1">
    <source>
        <dbReference type="ARBA" id="ARBA00001974"/>
    </source>
</evidence>
<dbReference type="InterPro" id="IPR023753">
    <property type="entry name" value="FAD/NAD-binding_dom"/>
</dbReference>
<dbReference type="PANTHER" id="PTHR43557:SF2">
    <property type="entry name" value="RIESKE DOMAIN-CONTAINING PROTEIN-RELATED"/>
    <property type="match status" value="1"/>
</dbReference>
<keyword evidence="8" id="KW-1185">Reference proteome</keyword>
<dbReference type="InterPro" id="IPR028202">
    <property type="entry name" value="Reductase_C"/>
</dbReference>
<dbReference type="GO" id="GO:0016651">
    <property type="term" value="F:oxidoreductase activity, acting on NAD(P)H"/>
    <property type="evidence" value="ECO:0007669"/>
    <property type="project" value="TreeGrafter"/>
</dbReference>
<evidence type="ECO:0000256" key="3">
    <source>
        <dbReference type="ARBA" id="ARBA00022827"/>
    </source>
</evidence>
<evidence type="ECO:0000313" key="8">
    <source>
        <dbReference type="Proteomes" id="UP000266327"/>
    </source>
</evidence>
<dbReference type="SUPFAM" id="SSF51905">
    <property type="entry name" value="FAD/NAD(P)-binding domain"/>
    <property type="match status" value="2"/>
</dbReference>
<dbReference type="Proteomes" id="UP000266327">
    <property type="component" value="Unassembled WGS sequence"/>
</dbReference>
<dbReference type="InterPro" id="IPR036188">
    <property type="entry name" value="FAD/NAD-bd_sf"/>
</dbReference>
<dbReference type="SUPFAM" id="SSF55424">
    <property type="entry name" value="FAD/NAD-linked reductases, dimerisation (C-terminal) domain"/>
    <property type="match status" value="1"/>
</dbReference>
<dbReference type="InterPro" id="IPR050446">
    <property type="entry name" value="FAD-oxidoreductase/Apoptosis"/>
</dbReference>
<dbReference type="Gene3D" id="3.50.50.60">
    <property type="entry name" value="FAD/NAD(P)-binding domain"/>
    <property type="match status" value="2"/>
</dbReference>
<reference evidence="8" key="1">
    <citation type="submission" date="2018-09" db="EMBL/GenBank/DDBJ databases">
        <authorList>
            <person name="Zhu H."/>
        </authorList>
    </citation>
    <scope>NUCLEOTIDE SEQUENCE [LARGE SCALE GENOMIC DNA]</scope>
    <source>
        <strain evidence="8">K1S02-23</strain>
    </source>
</reference>
<feature type="domain" description="FAD/NAD(P)-binding" evidence="5">
    <location>
        <begin position="6"/>
        <end position="304"/>
    </location>
</feature>
<dbReference type="AlphaFoldDB" id="A0A3A3G6B7"/>
<comment type="cofactor">
    <cofactor evidence="1">
        <name>FAD</name>
        <dbReference type="ChEBI" id="CHEBI:57692"/>
    </cofactor>
</comment>
<evidence type="ECO:0000313" key="7">
    <source>
        <dbReference type="EMBL" id="RJG03364.1"/>
    </source>
</evidence>
<evidence type="ECO:0000256" key="4">
    <source>
        <dbReference type="ARBA" id="ARBA00023002"/>
    </source>
</evidence>
<feature type="domain" description="Reductase C-terminal" evidence="6">
    <location>
        <begin position="323"/>
        <end position="405"/>
    </location>
</feature>
<keyword evidence="4" id="KW-0560">Oxidoreductase</keyword>
<sequence length="411" mass="44287">MSIESKIVIIGAGHAGGALAAQLREQGHRGPLCVIGDEPYLPYQRPPLSKAVLKGATDTESLILRNAAFYQENDIEVRTGQTVSAIDRNARHVTLAGGESLPYDFLILATGARPRQLAIPGAGLANILTLRGIDDAARLKSALQPGRRLAIVGGGYVGLEVAASARALGMEVTVVEREARLLARVASEPLATFYERIHQQQGVQIIRNANLSHFEGDDHVTAVHLEDDRRLACDVAVVGVGALPRDELARAAGLHCENGVMVDQDARTSDPAIFAIGDLSWRPLPVYGDRMFRLESVPNALEQARQVACAIVGKPRPAAEVPWFWSDQYDIKLQIAGLPFDADRQVVRGAPEQSKFAVYHLRGEQVMAVEAINSPLDFIAGKQFILSQALVCADRLANMAIKAKDAALAIP</sequence>
<dbReference type="PRINTS" id="PR00411">
    <property type="entry name" value="PNDRDTASEI"/>
</dbReference>
<evidence type="ECO:0000256" key="2">
    <source>
        <dbReference type="ARBA" id="ARBA00022630"/>
    </source>
</evidence>
<organism evidence="7 8">
    <name type="scientific">Noviherbaspirillum sedimenti</name>
    <dbReference type="NCBI Taxonomy" id="2320865"/>
    <lineage>
        <taxon>Bacteria</taxon>
        <taxon>Pseudomonadati</taxon>
        <taxon>Pseudomonadota</taxon>
        <taxon>Betaproteobacteria</taxon>
        <taxon>Burkholderiales</taxon>
        <taxon>Oxalobacteraceae</taxon>
        <taxon>Noviherbaspirillum</taxon>
    </lineage>
</organism>
<dbReference type="EMBL" id="QYUQ01000002">
    <property type="protein sequence ID" value="RJG03364.1"/>
    <property type="molecule type" value="Genomic_DNA"/>
</dbReference>
<keyword evidence="3" id="KW-0274">FAD</keyword>
<comment type="caution">
    <text evidence="7">The sequence shown here is derived from an EMBL/GenBank/DDBJ whole genome shotgun (WGS) entry which is preliminary data.</text>
</comment>
<proteinExistence type="predicted"/>
<accession>A0A3A3G6B7</accession>
<evidence type="ECO:0000259" key="5">
    <source>
        <dbReference type="Pfam" id="PF07992"/>
    </source>
</evidence>
<dbReference type="PRINTS" id="PR00368">
    <property type="entry name" value="FADPNR"/>
</dbReference>
<protein>
    <submittedName>
        <fullName evidence="7">Ferredoxin reductase</fullName>
    </submittedName>
</protein>
<name>A0A3A3G6B7_9BURK</name>
<dbReference type="GO" id="GO:0005737">
    <property type="term" value="C:cytoplasm"/>
    <property type="evidence" value="ECO:0007669"/>
    <property type="project" value="TreeGrafter"/>
</dbReference>
<dbReference type="Gene3D" id="3.30.390.30">
    <property type="match status" value="1"/>
</dbReference>
<dbReference type="OrthoDB" id="9769238at2"/>
<gene>
    <name evidence="7" type="ORF">D3878_18655</name>
</gene>
<keyword evidence="2" id="KW-0285">Flavoprotein</keyword>
<dbReference type="PANTHER" id="PTHR43557">
    <property type="entry name" value="APOPTOSIS-INDUCING FACTOR 1"/>
    <property type="match status" value="1"/>
</dbReference>